<proteinExistence type="predicted"/>
<organism evidence="1 2">
    <name type="scientific">Castanea mollissima</name>
    <name type="common">Chinese chestnut</name>
    <dbReference type="NCBI Taxonomy" id="60419"/>
    <lineage>
        <taxon>Eukaryota</taxon>
        <taxon>Viridiplantae</taxon>
        <taxon>Streptophyta</taxon>
        <taxon>Embryophyta</taxon>
        <taxon>Tracheophyta</taxon>
        <taxon>Spermatophyta</taxon>
        <taxon>Magnoliopsida</taxon>
        <taxon>eudicotyledons</taxon>
        <taxon>Gunneridae</taxon>
        <taxon>Pentapetalae</taxon>
        <taxon>rosids</taxon>
        <taxon>fabids</taxon>
        <taxon>Fagales</taxon>
        <taxon>Fagaceae</taxon>
        <taxon>Castanea</taxon>
    </lineage>
</organism>
<reference evidence="1" key="1">
    <citation type="submission" date="2020-03" db="EMBL/GenBank/DDBJ databases">
        <title>Castanea mollissima Vanexum genome sequencing.</title>
        <authorList>
            <person name="Staton M."/>
        </authorList>
    </citation>
    <scope>NUCLEOTIDE SEQUENCE</scope>
    <source>
        <tissue evidence="1">Leaf</tissue>
    </source>
</reference>
<dbReference type="Proteomes" id="UP000737018">
    <property type="component" value="Unassembled WGS sequence"/>
</dbReference>
<dbReference type="AlphaFoldDB" id="A0A8J4QXP5"/>
<comment type="caution">
    <text evidence="1">The sequence shown here is derived from an EMBL/GenBank/DDBJ whole genome shotgun (WGS) entry which is preliminary data.</text>
</comment>
<accession>A0A8J4QXP5</accession>
<gene>
    <name evidence="1" type="ORF">CMV_013621</name>
</gene>
<evidence type="ECO:0000313" key="1">
    <source>
        <dbReference type="EMBL" id="KAF3961791.1"/>
    </source>
</evidence>
<name>A0A8J4QXP5_9ROSI</name>
<sequence>MQGPITGWLWLVTLEVNFDAKVLARFNNRDVGILLQNFNGTVLVVKSENRNRTAERFRSSNCLVEI</sequence>
<keyword evidence="2" id="KW-1185">Reference proteome</keyword>
<dbReference type="EMBL" id="JRKL02001832">
    <property type="protein sequence ID" value="KAF3961791.1"/>
    <property type="molecule type" value="Genomic_DNA"/>
</dbReference>
<protein>
    <submittedName>
        <fullName evidence="1">Uncharacterized protein</fullName>
    </submittedName>
</protein>
<evidence type="ECO:0000313" key="2">
    <source>
        <dbReference type="Proteomes" id="UP000737018"/>
    </source>
</evidence>